<dbReference type="InterPro" id="IPR000682">
    <property type="entry name" value="PCMT"/>
</dbReference>
<dbReference type="RefSeq" id="WP_003787135.1">
    <property type="nucleotide sequence ID" value="NZ_CP050136.1"/>
</dbReference>
<dbReference type="Pfam" id="PF01135">
    <property type="entry name" value="PCMT"/>
    <property type="match status" value="1"/>
</dbReference>
<dbReference type="Proteomes" id="UP000248598">
    <property type="component" value="Chromosome 1"/>
</dbReference>
<dbReference type="GO" id="GO:0005737">
    <property type="term" value="C:cytoplasm"/>
    <property type="evidence" value="ECO:0007669"/>
    <property type="project" value="TreeGrafter"/>
</dbReference>
<comment type="similarity">
    <text evidence="1">Belongs to the methyltransferase superfamily. L-isoaspartyl/D-aspartyl protein methyltransferase family.</text>
</comment>
<dbReference type="CDD" id="cd02440">
    <property type="entry name" value="AdoMet_MTases"/>
    <property type="match status" value="1"/>
</dbReference>
<dbReference type="GO" id="GO:0004719">
    <property type="term" value="F:protein-L-isoaspartate (D-aspartate) O-methyltransferase activity"/>
    <property type="evidence" value="ECO:0007669"/>
    <property type="project" value="InterPro"/>
</dbReference>
<protein>
    <recommendedName>
        <fullName evidence="2">Protein-L-isoaspartate O-methyltransferase</fullName>
    </recommendedName>
    <alternativeName>
        <fullName evidence="3">Protein L-isoaspartyl methyltransferase</fullName>
    </alternativeName>
</protein>
<keyword evidence="4" id="KW-0489">Methyltransferase</keyword>
<evidence type="ECO:0000313" key="4">
    <source>
        <dbReference type="EMBL" id="SQH24008.1"/>
    </source>
</evidence>
<dbReference type="SUPFAM" id="SSF53335">
    <property type="entry name" value="S-adenosyl-L-methionine-dependent methyltransferases"/>
    <property type="match status" value="1"/>
</dbReference>
<dbReference type="PANTHER" id="PTHR11579">
    <property type="entry name" value="PROTEIN-L-ISOASPARTATE O-METHYLTRANSFERASE"/>
    <property type="match status" value="1"/>
</dbReference>
<dbReference type="GO" id="GO:0032259">
    <property type="term" value="P:methylation"/>
    <property type="evidence" value="ECO:0007669"/>
    <property type="project" value="UniProtKB-KW"/>
</dbReference>
<evidence type="ECO:0000256" key="3">
    <source>
        <dbReference type="ARBA" id="ARBA00030757"/>
    </source>
</evidence>
<dbReference type="EMBL" id="LS483426">
    <property type="protein sequence ID" value="SQH24008.1"/>
    <property type="molecule type" value="Genomic_DNA"/>
</dbReference>
<dbReference type="Gene3D" id="3.40.50.150">
    <property type="entry name" value="Vaccinia Virus protein VP39"/>
    <property type="match status" value="1"/>
</dbReference>
<gene>
    <name evidence="4" type="primary">pcm</name>
    <name evidence="4" type="ORF">NCTC10529_00152</name>
</gene>
<proteinExistence type="inferred from homology"/>
<sequence>MDFNKARFNMVEQQIRPWDVLDFDLLDALESIPRELFVSKEQQGYAYADLPLKLDNGSMMLEPKIVARMVQGLTLSKTDRVMEIGTGSGYATAVLATLVDSVQTYDVDEQQLSRAQAVLQSLNFDNIQFVAEDGFANSQPEAKYDAIYVGGSLPEVPEQLKQQLADGGRLVVVVGGEPVQRCLQITRNGNEFSQKTLFDTLVTPLTAKAKKPSKFQF</sequence>
<accession>A0AAX2J329</accession>
<dbReference type="InterPro" id="IPR029063">
    <property type="entry name" value="SAM-dependent_MTases_sf"/>
</dbReference>
<evidence type="ECO:0000313" key="5">
    <source>
        <dbReference type="Proteomes" id="UP000248598"/>
    </source>
</evidence>
<reference evidence="4 5" key="1">
    <citation type="submission" date="2018-06" db="EMBL/GenBank/DDBJ databases">
        <authorList>
            <consortium name="Pathogen Informatics"/>
            <person name="Doyle S."/>
        </authorList>
    </citation>
    <scope>NUCLEOTIDE SEQUENCE [LARGE SCALE GENOMIC DNA]</scope>
    <source>
        <strain evidence="4 5">NCTC10529</strain>
    </source>
</reference>
<evidence type="ECO:0000256" key="1">
    <source>
        <dbReference type="ARBA" id="ARBA00005369"/>
    </source>
</evidence>
<dbReference type="AlphaFoldDB" id="A0AAX2J329"/>
<organism evidence="4 5">
    <name type="scientific">Kingella kingae</name>
    <dbReference type="NCBI Taxonomy" id="504"/>
    <lineage>
        <taxon>Bacteria</taxon>
        <taxon>Pseudomonadati</taxon>
        <taxon>Pseudomonadota</taxon>
        <taxon>Betaproteobacteria</taxon>
        <taxon>Neisseriales</taxon>
        <taxon>Neisseriaceae</taxon>
        <taxon>Kingella</taxon>
    </lineage>
</organism>
<name>A0AAX2J329_KINKI</name>
<dbReference type="KEGG" id="kki:KKKWG1_2217"/>
<evidence type="ECO:0000256" key="2">
    <source>
        <dbReference type="ARBA" id="ARBA00013346"/>
    </source>
</evidence>
<keyword evidence="4" id="KW-0808">Transferase</keyword>
<dbReference type="PANTHER" id="PTHR11579:SF18">
    <property type="entry name" value="PROTEIN-L-ISOASPARTATE O-METHYLTRANSFERASE"/>
    <property type="match status" value="1"/>
</dbReference>
<dbReference type="GeneID" id="93261481"/>